<dbReference type="GO" id="GO:0003723">
    <property type="term" value="F:RNA binding"/>
    <property type="evidence" value="ECO:0007669"/>
    <property type="project" value="UniProtKB-UniRule"/>
</dbReference>
<dbReference type="Gene3D" id="3.40.50.10890">
    <property type="match status" value="1"/>
</dbReference>
<dbReference type="EC" id="3.1.-.-" evidence="12"/>
<evidence type="ECO:0000256" key="4">
    <source>
        <dbReference type="ARBA" id="ARBA00022759"/>
    </source>
</evidence>
<evidence type="ECO:0000256" key="5">
    <source>
        <dbReference type="ARBA" id="ARBA00022801"/>
    </source>
</evidence>
<feature type="region of interest" description="Metallo-beta-lactamase N-terminus" evidence="12">
    <location>
        <begin position="183"/>
        <end position="387"/>
    </location>
</feature>
<dbReference type="AlphaFoldDB" id="A0A075G5I4"/>
<keyword evidence="9 12" id="KW-0805">Transcription regulation</keyword>
<dbReference type="CDD" id="cd22532">
    <property type="entry name" value="KH-II_CPSF_arch_rpt1"/>
    <property type="match status" value="1"/>
</dbReference>
<keyword evidence="1 12" id="KW-0806">Transcription termination</keyword>
<comment type="similarity">
    <text evidence="12">Belongs to the metallo-beta-lactamase superfamily. RNA-metabolizing metallo-beta-lactamase-like family. FttA subfamily.</text>
</comment>
<keyword evidence="3 12" id="KW-0479">Metal-binding</keyword>
<evidence type="ECO:0000256" key="2">
    <source>
        <dbReference type="ARBA" id="ARBA00022722"/>
    </source>
</evidence>
<dbReference type="Gene3D" id="3.30.300.230">
    <property type="match status" value="1"/>
</dbReference>
<feature type="region of interest" description="KHa" evidence="12">
    <location>
        <begin position="7"/>
        <end position="74"/>
    </location>
</feature>
<dbReference type="Gene3D" id="3.60.15.10">
    <property type="entry name" value="Ribonuclease Z/Hydroxyacylglutathione hydrolase-like"/>
    <property type="match status" value="1"/>
</dbReference>
<dbReference type="SUPFAM" id="SSF56281">
    <property type="entry name" value="Metallo-hydrolase/oxidoreductase"/>
    <property type="match status" value="1"/>
</dbReference>
<keyword evidence="10 12" id="KW-0238">DNA-binding</keyword>
<keyword evidence="5 12" id="KW-0378">Hydrolase</keyword>
<sequence length="640" mass="71604">MTQRQPVTSATDLIHTILQKIPSEGEITRVEYEGPRIALYTKNPKFLLTNNHIISDIVKSVKKRVIIRTDKTIRKSQEDVRRKIDKEIPSEAGITTIFFDDALGEITIEATTPRILNQSDEFDISDLIAKTGWKIQVRKASHIPSTSLKTIYTALKTSDSDREKVLRDIGEKIFRSRLTSESDVTIKTLGAFGEVGRSCILVETPETKLMLDCGIHPGARNTYDAYPRLDWAALDLNELDAVIISHAHLDHIGFLPTLFKYGYDGPIYCSEPTLPLMVLLLTDAVKIASMEGGRVIYDLKDIREVIRHCITLPYNLVTDVSSDIKLVLNNSGHILGSSTVHLHVGEGGHNLVYTGDFKYGRTRLLESVVCNYPRVETLITESTYGSKQDIMPTRDDVENTCVGTINSTLKDGGKVLIPVPAVGRAQEVMIVLDQYMRAGELIETPIFIEGMISEATAIHESHPDYLARELRSKILDSDENPFQSEYLTAVEHPSNRSEALSSGPSIIMATSGMLEGGPVLEYFDQIANSEKNKMLFVSYQIPGTLGRRVLDGANQVSMMGDKGKIKIVDVNCQVERIEGFSGHSDYNEIIKFVSRLRPKLQRVIVNHGERRKVENMAYVISRLFRVPAFHPYVQEALKIC</sequence>
<evidence type="ECO:0000256" key="12">
    <source>
        <dbReference type="HAMAP-Rule" id="MF_00870"/>
    </source>
</evidence>
<accession>A0A075G5I4</accession>
<dbReference type="SMART" id="SM00849">
    <property type="entry name" value="Lactamase_B"/>
    <property type="match status" value="1"/>
</dbReference>
<dbReference type="EMBL" id="KF900541">
    <property type="protein sequence ID" value="AIE98689.1"/>
    <property type="molecule type" value="Genomic_DNA"/>
</dbReference>
<dbReference type="PANTHER" id="PTHR11203:SF51">
    <property type="entry name" value="CLEAVAGE AND POLYADENYLATION SPECIFICITY FACTOR"/>
    <property type="match status" value="1"/>
</dbReference>
<dbReference type="GO" id="GO:0003677">
    <property type="term" value="F:DNA binding"/>
    <property type="evidence" value="ECO:0007669"/>
    <property type="project" value="UniProtKB-KW"/>
</dbReference>
<evidence type="ECO:0000259" key="13">
    <source>
        <dbReference type="SMART" id="SM00849"/>
    </source>
</evidence>
<evidence type="ECO:0000313" key="15">
    <source>
        <dbReference type="EMBL" id="AIE98689.1"/>
    </source>
</evidence>
<dbReference type="SMART" id="SM01027">
    <property type="entry name" value="Beta-Casp"/>
    <property type="match status" value="1"/>
</dbReference>
<dbReference type="HAMAP" id="MF_00870">
    <property type="entry name" value="FttA"/>
    <property type="match status" value="1"/>
</dbReference>
<evidence type="ECO:0000256" key="8">
    <source>
        <dbReference type="ARBA" id="ARBA00022884"/>
    </source>
</evidence>
<keyword evidence="4 12" id="KW-0255">Endonuclease</keyword>
<dbReference type="Pfam" id="PF10996">
    <property type="entry name" value="Beta-Casp"/>
    <property type="match status" value="1"/>
</dbReference>
<proteinExistence type="inferred from homology"/>
<comment type="function">
    <text evidence="12">Terminates transcription on the whole genome. Termination is linked to FttA-mediated RNA cleavage and does not require NTP hydrolysis. Cleaves endonucleolytically at the RNA exit channel of RNA polymerase (RNAP); the 5'-3' exonuclease activity of this protein degrades the nascent RNA released from RNAP.</text>
</comment>
<feature type="domain" description="Metallo-beta-lactamase" evidence="13">
    <location>
        <begin position="196"/>
        <end position="394"/>
    </location>
</feature>
<dbReference type="Pfam" id="PF17214">
    <property type="entry name" value="KH_TffA"/>
    <property type="match status" value="1"/>
</dbReference>
<dbReference type="GO" id="GO:0008270">
    <property type="term" value="F:zinc ion binding"/>
    <property type="evidence" value="ECO:0007669"/>
    <property type="project" value="UniProtKB-UniRule"/>
</dbReference>
<dbReference type="Pfam" id="PF00753">
    <property type="entry name" value="Lactamase_B"/>
    <property type="match status" value="1"/>
</dbReference>
<feature type="domain" description="Beta-Casp" evidence="14">
    <location>
        <begin position="425"/>
        <end position="549"/>
    </location>
</feature>
<evidence type="ECO:0000256" key="10">
    <source>
        <dbReference type="ARBA" id="ARBA00023125"/>
    </source>
</evidence>
<dbReference type="InterPro" id="IPR022712">
    <property type="entry name" value="Beta_Casp"/>
</dbReference>
<feature type="binding site" evidence="12">
    <location>
        <position position="246"/>
    </location>
    <ligand>
        <name>Zn(2+)</name>
        <dbReference type="ChEBI" id="CHEBI:29105"/>
        <label>1</label>
    </ligand>
</feature>
<keyword evidence="8 12" id="KW-0694">RNA-binding</keyword>
<comment type="cofactor">
    <cofactor evidence="12">
        <name>Zn(2+)</name>
        <dbReference type="ChEBI" id="CHEBI:29105"/>
    </cofactor>
    <text evidence="12">Binds 2 Zn(2+) ions, which are required for nuclease activity.</text>
</comment>
<evidence type="ECO:0000256" key="7">
    <source>
        <dbReference type="ARBA" id="ARBA00022839"/>
    </source>
</evidence>
<feature type="binding site" evidence="12">
    <location>
        <position position="356"/>
    </location>
    <ligand>
        <name>Zn(2+)</name>
        <dbReference type="ChEBI" id="CHEBI:29105"/>
        <label>2</label>
    </ligand>
</feature>
<dbReference type="GO" id="GO:0006353">
    <property type="term" value="P:DNA-templated transcription termination"/>
    <property type="evidence" value="ECO:0007669"/>
    <property type="project" value="UniProtKB-UniRule"/>
</dbReference>
<keyword evidence="11" id="KW-0804">Transcription</keyword>
<gene>
    <name evidence="12" type="primary">fttA</name>
</gene>
<dbReference type="InterPro" id="IPR019975">
    <property type="entry name" value="aCPSF1"/>
</dbReference>
<dbReference type="InterPro" id="IPR001279">
    <property type="entry name" value="Metallo-B-lactamas"/>
</dbReference>
<dbReference type="PANTHER" id="PTHR11203">
    <property type="entry name" value="CLEAVAGE AND POLYADENYLATION SPECIFICITY FACTOR FAMILY MEMBER"/>
    <property type="match status" value="1"/>
</dbReference>
<dbReference type="InterPro" id="IPR011108">
    <property type="entry name" value="RMMBL"/>
</dbReference>
<dbReference type="Gene3D" id="3.30.300.20">
    <property type="match status" value="1"/>
</dbReference>
<feature type="binding site" evidence="12">
    <location>
        <position position="607"/>
    </location>
    <ligand>
        <name>Zn(2+)</name>
        <dbReference type="ChEBI" id="CHEBI:29105"/>
        <label>2</label>
    </ligand>
</feature>
<feature type="region of interest" description="Metallo-beta-lactamase C-terminus" evidence="12">
    <location>
        <begin position="582"/>
        <end position="640"/>
    </location>
</feature>
<protein>
    <recommendedName>
        <fullName evidence="12">Transcription termination factor FttA</fullName>
        <ecNumber evidence="12">3.1.-.-</ecNumber>
    </recommendedName>
</protein>
<dbReference type="GO" id="GO:0004521">
    <property type="term" value="F:RNA endonuclease activity"/>
    <property type="evidence" value="ECO:0007669"/>
    <property type="project" value="UniProtKB-UniRule"/>
</dbReference>
<dbReference type="NCBIfam" id="TIGR03675">
    <property type="entry name" value="arCOG00543"/>
    <property type="match status" value="1"/>
</dbReference>
<comment type="subunit">
    <text evidence="12">Homodimer. Interacts with RNA polymerase (RNAP), interacts with the Spt4-Spt5 complex.</text>
</comment>
<keyword evidence="7 12" id="KW-0269">Exonuclease</keyword>
<dbReference type="GO" id="GO:0004532">
    <property type="term" value="F:RNA exonuclease activity"/>
    <property type="evidence" value="ECO:0007669"/>
    <property type="project" value="UniProtKB-UniRule"/>
</dbReference>
<keyword evidence="2 12" id="KW-0540">Nuclease</keyword>
<name>A0A075G5I4_9ARCH</name>
<feature type="binding site" evidence="12">
    <location>
        <position position="251"/>
    </location>
    <ligand>
        <name>Zn(2+)</name>
        <dbReference type="ChEBI" id="CHEBI:29105"/>
        <label>2</label>
    </ligand>
</feature>
<dbReference type="InterPro" id="IPR050698">
    <property type="entry name" value="MBL"/>
</dbReference>
<feature type="binding site" evidence="12">
    <location>
        <position position="250"/>
    </location>
    <ligand>
        <name>Zn(2+)</name>
        <dbReference type="ChEBI" id="CHEBI:29105"/>
        <label>2</label>
    </ligand>
</feature>
<organism evidence="15">
    <name type="scientific">uncultured marine thaumarchaeote KM3_06_C02</name>
    <dbReference type="NCBI Taxonomy" id="1455976"/>
    <lineage>
        <taxon>Archaea</taxon>
        <taxon>Nitrososphaerota</taxon>
        <taxon>environmental samples</taxon>
    </lineage>
</organism>
<feature type="binding site" evidence="12">
    <location>
        <position position="333"/>
    </location>
    <ligand>
        <name>Zn(2+)</name>
        <dbReference type="ChEBI" id="CHEBI:29105"/>
        <label>1</label>
    </ligand>
</feature>
<evidence type="ECO:0000256" key="3">
    <source>
        <dbReference type="ARBA" id="ARBA00022723"/>
    </source>
</evidence>
<feature type="region of interest" description="KHb" evidence="12">
    <location>
        <begin position="75"/>
        <end position="142"/>
    </location>
</feature>
<evidence type="ECO:0000256" key="1">
    <source>
        <dbReference type="ARBA" id="ARBA00022472"/>
    </source>
</evidence>
<evidence type="ECO:0000256" key="11">
    <source>
        <dbReference type="ARBA" id="ARBA00023163"/>
    </source>
</evidence>
<dbReference type="InterPro" id="IPR033769">
    <property type="entry name" value="TffA_KH"/>
</dbReference>
<feature type="binding site" evidence="12">
    <location>
        <position position="248"/>
    </location>
    <ligand>
        <name>Zn(2+)</name>
        <dbReference type="ChEBI" id="CHEBI:29105"/>
        <label>1</label>
    </ligand>
</feature>
<dbReference type="InterPro" id="IPR036866">
    <property type="entry name" value="RibonucZ/Hydroxyglut_hydro"/>
</dbReference>
<reference evidence="15" key="1">
    <citation type="journal article" date="2014" name="Genome Biol. Evol.">
        <title>Pangenome evidence for extensive interdomain horizontal transfer affecting lineage core and shell genes in uncultured planktonic thaumarchaeota and euryarchaeota.</title>
        <authorList>
            <person name="Deschamps P."/>
            <person name="Zivanovic Y."/>
            <person name="Moreira D."/>
            <person name="Rodriguez-Valera F."/>
            <person name="Lopez-Garcia P."/>
        </authorList>
    </citation>
    <scope>NUCLEOTIDE SEQUENCE</scope>
</reference>
<evidence type="ECO:0000256" key="9">
    <source>
        <dbReference type="ARBA" id="ARBA00023015"/>
    </source>
</evidence>
<feature type="region of interest" description="Beta-Casp" evidence="12">
    <location>
        <begin position="388"/>
        <end position="581"/>
    </location>
</feature>
<dbReference type="Pfam" id="PF07521">
    <property type="entry name" value="RMMBL"/>
    <property type="match status" value="1"/>
</dbReference>
<evidence type="ECO:0000259" key="14">
    <source>
        <dbReference type="SMART" id="SM01027"/>
    </source>
</evidence>
<keyword evidence="6 12" id="KW-0862">Zinc</keyword>
<evidence type="ECO:0000256" key="6">
    <source>
        <dbReference type="ARBA" id="ARBA00022833"/>
    </source>
</evidence>
<dbReference type="CDD" id="cd16295">
    <property type="entry name" value="TTHA0252-CPSF-like_MBL-fold"/>
    <property type="match status" value="1"/>
</dbReference>
<dbReference type="InterPro" id="IPR015946">
    <property type="entry name" value="KH_dom-like_a/b"/>
</dbReference>
<feature type="binding site" evidence="12">
    <location>
        <position position="356"/>
    </location>
    <ligand>
        <name>Zn(2+)</name>
        <dbReference type="ChEBI" id="CHEBI:29105"/>
        <label>1</label>
    </ligand>
</feature>